<dbReference type="OrthoDB" id="9808669at2"/>
<dbReference type="EC" id="2.3.1.179" evidence="3 11"/>
<evidence type="ECO:0000256" key="11">
    <source>
        <dbReference type="PIRNR" id="PIRNR000447"/>
    </source>
</evidence>
<name>A0A158FZ39_9BURK</name>
<dbReference type="Pfam" id="PF02801">
    <property type="entry name" value="Ketoacyl-synt_C"/>
    <property type="match status" value="1"/>
</dbReference>
<feature type="active site" description="For beta-ketoacyl synthase activity" evidence="12">
    <location>
        <position position="179"/>
    </location>
</feature>
<dbReference type="NCBIfam" id="NF005589">
    <property type="entry name" value="PRK07314.1"/>
    <property type="match status" value="1"/>
</dbReference>
<dbReference type="NCBIfam" id="NF004970">
    <property type="entry name" value="PRK06333.1"/>
    <property type="match status" value="1"/>
</dbReference>
<organism evidence="15 16">
    <name type="scientific">Caballeronia humi</name>
    <dbReference type="NCBI Taxonomy" id="326474"/>
    <lineage>
        <taxon>Bacteria</taxon>
        <taxon>Pseudomonadati</taxon>
        <taxon>Pseudomonadota</taxon>
        <taxon>Betaproteobacteria</taxon>
        <taxon>Burkholderiales</taxon>
        <taxon>Burkholderiaceae</taxon>
        <taxon>Caballeronia</taxon>
    </lineage>
</organism>
<keyword evidence="10 11" id="KW-0012">Acyltransferase</keyword>
<dbReference type="UniPathway" id="UPA00094"/>
<comment type="caution">
    <text evidence="15">The sequence shown here is derived from an EMBL/GenBank/DDBJ whole genome shotgun (WGS) entry which is preliminary data.</text>
</comment>
<dbReference type="SUPFAM" id="SSF53901">
    <property type="entry name" value="Thiolase-like"/>
    <property type="match status" value="2"/>
</dbReference>
<evidence type="ECO:0000256" key="8">
    <source>
        <dbReference type="ARBA" id="ARBA00023098"/>
    </source>
</evidence>
<dbReference type="PROSITE" id="PS00606">
    <property type="entry name" value="KS3_1"/>
    <property type="match status" value="1"/>
</dbReference>
<evidence type="ECO:0000256" key="12">
    <source>
        <dbReference type="PIRSR" id="PIRSR000447-1"/>
    </source>
</evidence>
<evidence type="ECO:0000256" key="5">
    <source>
        <dbReference type="ARBA" id="ARBA00022516"/>
    </source>
</evidence>
<dbReference type="GO" id="GO:0006633">
    <property type="term" value="P:fatty acid biosynthetic process"/>
    <property type="evidence" value="ECO:0007669"/>
    <property type="project" value="UniProtKB-UniRule"/>
</dbReference>
<evidence type="ECO:0000256" key="6">
    <source>
        <dbReference type="ARBA" id="ARBA00022679"/>
    </source>
</evidence>
<keyword evidence="16" id="KW-1185">Reference proteome</keyword>
<dbReference type="PIRSF" id="PIRSF000447">
    <property type="entry name" value="KAS_II"/>
    <property type="match status" value="1"/>
</dbReference>
<accession>A0A158FZ39</accession>
<keyword evidence="8" id="KW-0443">Lipid metabolism</keyword>
<dbReference type="RefSeq" id="WP_087666462.1">
    <property type="nucleotide sequence ID" value="NZ_FCNW02000004.1"/>
</dbReference>
<dbReference type="CDD" id="cd00834">
    <property type="entry name" value="KAS_I_II"/>
    <property type="match status" value="1"/>
</dbReference>
<comment type="catalytic activity">
    <reaction evidence="11">
        <text>a fatty acyl-[ACP] + malonyl-[ACP] + H(+) = a 3-oxoacyl-[ACP] + holo-[ACP] + CO2</text>
        <dbReference type="Rhea" id="RHEA:22836"/>
        <dbReference type="Rhea" id="RHEA-COMP:9623"/>
        <dbReference type="Rhea" id="RHEA-COMP:9685"/>
        <dbReference type="Rhea" id="RHEA-COMP:9916"/>
        <dbReference type="Rhea" id="RHEA-COMP:14125"/>
        <dbReference type="ChEBI" id="CHEBI:15378"/>
        <dbReference type="ChEBI" id="CHEBI:16526"/>
        <dbReference type="ChEBI" id="CHEBI:64479"/>
        <dbReference type="ChEBI" id="CHEBI:78449"/>
        <dbReference type="ChEBI" id="CHEBI:78776"/>
        <dbReference type="ChEBI" id="CHEBI:138651"/>
    </reaction>
</comment>
<dbReference type="Pfam" id="PF00109">
    <property type="entry name" value="ketoacyl-synt"/>
    <property type="match status" value="1"/>
</dbReference>
<dbReference type="PROSITE" id="PS52004">
    <property type="entry name" value="KS3_2"/>
    <property type="match status" value="1"/>
</dbReference>
<dbReference type="EMBL" id="FCNW02000004">
    <property type="protein sequence ID" value="SAL25114.1"/>
    <property type="molecule type" value="Genomic_DNA"/>
</dbReference>
<gene>
    <name evidence="15" type="ORF">AWB65_01426</name>
</gene>
<dbReference type="InterPro" id="IPR014030">
    <property type="entry name" value="Ketoacyl_synth_N"/>
</dbReference>
<evidence type="ECO:0000256" key="4">
    <source>
        <dbReference type="ARBA" id="ARBA00014657"/>
    </source>
</evidence>
<comment type="function">
    <text evidence="11">Involved in the type II fatty acid elongation cycle. Catalyzes the elongation of a wide range of acyl-ACP by the addition of two carbons from malonyl-ACP to an acyl acceptor. Can efficiently catalyze the conversion of palmitoleoyl-ACP (cis-hexadec-9-enoyl-ACP) to cis-vaccenoyl-ACP (cis-octadec-11-enoyl-ACP), an essential step in the thermal regulation of fatty acid composition.</text>
</comment>
<dbReference type="InterPro" id="IPR000794">
    <property type="entry name" value="Beta-ketoacyl_synthase"/>
</dbReference>
<dbReference type="InterPro" id="IPR016039">
    <property type="entry name" value="Thiolase-like"/>
</dbReference>
<dbReference type="SMART" id="SM00825">
    <property type="entry name" value="PKS_KS"/>
    <property type="match status" value="1"/>
</dbReference>
<evidence type="ECO:0000256" key="13">
    <source>
        <dbReference type="RuleBase" id="RU003694"/>
    </source>
</evidence>
<dbReference type="PANTHER" id="PTHR11712:SF336">
    <property type="entry name" value="3-OXOACYL-[ACYL-CARRIER-PROTEIN] SYNTHASE, MITOCHONDRIAL"/>
    <property type="match status" value="1"/>
</dbReference>
<proteinExistence type="inferred from homology"/>
<dbReference type="InterPro" id="IPR020841">
    <property type="entry name" value="PKS_Beta-ketoAc_synthase_dom"/>
</dbReference>
<evidence type="ECO:0000256" key="10">
    <source>
        <dbReference type="ARBA" id="ARBA00023315"/>
    </source>
</evidence>
<keyword evidence="6 11" id="KW-0808">Transferase</keyword>
<dbReference type="Gene3D" id="3.40.47.10">
    <property type="match status" value="2"/>
</dbReference>
<feature type="domain" description="Ketosynthase family 3 (KS3)" evidence="14">
    <location>
        <begin position="10"/>
        <end position="429"/>
    </location>
</feature>
<dbReference type="InterPro" id="IPR014031">
    <property type="entry name" value="Ketoacyl_synth_C"/>
</dbReference>
<evidence type="ECO:0000256" key="3">
    <source>
        <dbReference type="ARBA" id="ARBA00012356"/>
    </source>
</evidence>
<dbReference type="PANTHER" id="PTHR11712">
    <property type="entry name" value="POLYKETIDE SYNTHASE-RELATED"/>
    <property type="match status" value="1"/>
</dbReference>
<evidence type="ECO:0000256" key="2">
    <source>
        <dbReference type="ARBA" id="ARBA00008467"/>
    </source>
</evidence>
<sequence length="431" mass="44756">MLKRSEHPALRRVAVTGLGLVTPLGVGVEHVWSKLVAGNSGIGAIDRFDTSDLPCRIAGLVPRGRYADGGFDESEWLPARDSRKMDLFAKYAMTAAAQALDDAGWHPATDTDRERTGVLIGSGIGGLPGISEAAVALHEKGPRAISPFFIPSNLVNLAAGHVAIRHGLRGPTHAVATACASGAHALGDAARMIMLGDADVMIAGGAEAAVCRLGMAGFCAARALSTSFNDDPRAASRPWDAQRDGFVMGEGSGIVVLEDYEHALRRGARIHAELIGYGMSGDGHHIAAPRADGDGAARAMSMAIGRAGIEPSAIDYVNAHATSTQAGDEIELKAITRVFGGHATQGLSVSSTKGALGHLLGAAGSVEAIISILAMRAQIAPPTLNLYEAPQQFRDIDLVALSARPRPIRYALSNSFGFGGTNAALVFARPQ</sequence>
<dbReference type="InterPro" id="IPR017568">
    <property type="entry name" value="3-oxoacyl-ACP_synth-2"/>
</dbReference>
<dbReference type="STRING" id="326474.AWB65_01426"/>
<keyword evidence="7" id="KW-0276">Fatty acid metabolism</keyword>
<comment type="catalytic activity">
    <reaction evidence="11">
        <text>(9Z)-hexadecenoyl-[ACP] + malonyl-[ACP] + H(+) = 3-oxo-(11Z)-octadecenoyl-[ACP] + holo-[ACP] + CO2</text>
        <dbReference type="Rhea" id="RHEA:55040"/>
        <dbReference type="Rhea" id="RHEA-COMP:9623"/>
        <dbReference type="Rhea" id="RHEA-COMP:9685"/>
        <dbReference type="Rhea" id="RHEA-COMP:10800"/>
        <dbReference type="Rhea" id="RHEA-COMP:14074"/>
        <dbReference type="ChEBI" id="CHEBI:15378"/>
        <dbReference type="ChEBI" id="CHEBI:16526"/>
        <dbReference type="ChEBI" id="CHEBI:64479"/>
        <dbReference type="ChEBI" id="CHEBI:78449"/>
        <dbReference type="ChEBI" id="CHEBI:83989"/>
        <dbReference type="ChEBI" id="CHEBI:138538"/>
        <dbReference type="EC" id="2.3.1.179"/>
    </reaction>
</comment>
<reference evidence="15" key="1">
    <citation type="submission" date="2016-01" db="EMBL/GenBank/DDBJ databases">
        <authorList>
            <person name="Peeters C."/>
        </authorList>
    </citation>
    <scope>NUCLEOTIDE SEQUENCE [LARGE SCALE GENOMIC DNA]</scope>
    <source>
        <strain evidence="15">LMG 22934</strain>
    </source>
</reference>
<comment type="similarity">
    <text evidence="2 11 13">Belongs to the thiolase-like superfamily. Beta-ketoacyl-ACP synthases family.</text>
</comment>
<keyword evidence="9 11" id="KW-0275">Fatty acid biosynthesis</keyword>
<dbReference type="FunFam" id="3.40.47.10:FF:000009">
    <property type="entry name" value="3-oxoacyl-[acyl-carrier-protein] synthase 2"/>
    <property type="match status" value="1"/>
</dbReference>
<dbReference type="GO" id="GO:0004315">
    <property type="term" value="F:3-oxoacyl-[acyl-carrier-protein] synthase activity"/>
    <property type="evidence" value="ECO:0007669"/>
    <property type="project" value="UniProtKB-UniRule"/>
</dbReference>
<evidence type="ECO:0000313" key="15">
    <source>
        <dbReference type="EMBL" id="SAL25114.1"/>
    </source>
</evidence>
<comment type="pathway">
    <text evidence="1 11">Lipid metabolism; fatty acid biosynthesis.</text>
</comment>
<evidence type="ECO:0000256" key="1">
    <source>
        <dbReference type="ARBA" id="ARBA00005194"/>
    </source>
</evidence>
<dbReference type="InterPro" id="IPR018201">
    <property type="entry name" value="Ketoacyl_synth_AS"/>
</dbReference>
<dbReference type="AlphaFoldDB" id="A0A158FZ39"/>
<evidence type="ECO:0000256" key="7">
    <source>
        <dbReference type="ARBA" id="ARBA00022832"/>
    </source>
</evidence>
<evidence type="ECO:0000313" key="16">
    <source>
        <dbReference type="Proteomes" id="UP000054977"/>
    </source>
</evidence>
<dbReference type="NCBIfam" id="TIGR03150">
    <property type="entry name" value="fabF"/>
    <property type="match status" value="1"/>
</dbReference>
<keyword evidence="5 11" id="KW-0444">Lipid biosynthesis</keyword>
<evidence type="ECO:0000259" key="14">
    <source>
        <dbReference type="PROSITE" id="PS52004"/>
    </source>
</evidence>
<evidence type="ECO:0000256" key="9">
    <source>
        <dbReference type="ARBA" id="ARBA00023160"/>
    </source>
</evidence>
<protein>
    <recommendedName>
        <fullName evidence="4 11">3-oxoacyl-[acyl-carrier-protein] synthase 2</fullName>
        <ecNumber evidence="3 11">2.3.1.179</ecNumber>
    </recommendedName>
</protein>
<dbReference type="Proteomes" id="UP000054977">
    <property type="component" value="Unassembled WGS sequence"/>
</dbReference>